<name>A0A9P6VMX5_9HELO</name>
<dbReference type="Gene3D" id="3.40.50.300">
    <property type="entry name" value="P-loop containing nucleotide triphosphate hydrolases"/>
    <property type="match status" value="1"/>
</dbReference>
<keyword evidence="3" id="KW-1185">Reference proteome</keyword>
<dbReference type="PANTHER" id="PTHR36978">
    <property type="entry name" value="P-LOOP CONTAINING NUCLEOTIDE TRIPHOSPHATE HYDROLASE"/>
    <property type="match status" value="1"/>
</dbReference>
<dbReference type="AlphaFoldDB" id="A0A9P6VMX5"/>
<evidence type="ECO:0000256" key="1">
    <source>
        <dbReference type="SAM" id="Phobius"/>
    </source>
</evidence>
<proteinExistence type="predicted"/>
<dbReference type="Pfam" id="PF17784">
    <property type="entry name" value="Sulfotransfer_4"/>
    <property type="match status" value="1"/>
</dbReference>
<gene>
    <name evidence="2" type="ORF">D0Z07_2961</name>
</gene>
<organism evidence="2 3">
    <name type="scientific">Hyphodiscus hymeniophilus</name>
    <dbReference type="NCBI Taxonomy" id="353542"/>
    <lineage>
        <taxon>Eukaryota</taxon>
        <taxon>Fungi</taxon>
        <taxon>Dikarya</taxon>
        <taxon>Ascomycota</taxon>
        <taxon>Pezizomycotina</taxon>
        <taxon>Leotiomycetes</taxon>
        <taxon>Helotiales</taxon>
        <taxon>Hyphodiscaceae</taxon>
        <taxon>Hyphodiscus</taxon>
    </lineage>
</organism>
<evidence type="ECO:0000313" key="2">
    <source>
        <dbReference type="EMBL" id="KAG0650482.1"/>
    </source>
</evidence>
<comment type="caution">
    <text evidence="2">The sequence shown here is derived from an EMBL/GenBank/DDBJ whole genome shotgun (WGS) entry which is preliminary data.</text>
</comment>
<dbReference type="InterPro" id="IPR027417">
    <property type="entry name" value="P-loop_NTPase"/>
</dbReference>
<feature type="transmembrane region" description="Helical" evidence="1">
    <location>
        <begin position="258"/>
        <end position="275"/>
    </location>
</feature>
<dbReference type="Proteomes" id="UP000785200">
    <property type="component" value="Unassembled WGS sequence"/>
</dbReference>
<dbReference type="SUPFAM" id="SSF52540">
    <property type="entry name" value="P-loop containing nucleoside triphosphate hydrolases"/>
    <property type="match status" value="1"/>
</dbReference>
<sequence length="276" mass="32005">MDALYQKMYRLPQELRVREPDRPMQVLALGLPRTVTASLRQALSILGYDHVYHGFDIVLSPPDCQSWSKLFGRKQKLKTQITAQEFDSILGHCQAATDQPAFLLSPDLLDAYPEAKVILNQRRDVQTWFQSLMAITSIIESLPSWLRSFVDADEFWTLRVINVGWIRYFGGDYRRHGHEVYETHYRDLKEKCEKDGREYLEWKVEDGWHSLCMFLGKDVPTVDGERGERTKMKFPSGNAPAEFYERMGQMMERRTRRGNLRLILLGAALVATIGIT</sequence>
<accession>A0A9P6VMX5</accession>
<dbReference type="OrthoDB" id="408152at2759"/>
<evidence type="ECO:0000313" key="3">
    <source>
        <dbReference type="Proteomes" id="UP000785200"/>
    </source>
</evidence>
<dbReference type="PANTHER" id="PTHR36978:SF8">
    <property type="entry name" value="NAD DEPENDENT EPIMERASE_DEHYDRATASE"/>
    <property type="match status" value="1"/>
</dbReference>
<protein>
    <submittedName>
        <fullName evidence="2">Uncharacterized protein</fullName>
    </submittedName>
</protein>
<dbReference type="EMBL" id="VNKQ01000006">
    <property type="protein sequence ID" value="KAG0650482.1"/>
    <property type="molecule type" value="Genomic_DNA"/>
</dbReference>
<keyword evidence="1" id="KW-0472">Membrane</keyword>
<dbReference type="InterPro" id="IPR040632">
    <property type="entry name" value="Sulfotransfer_4"/>
</dbReference>
<keyword evidence="1" id="KW-1133">Transmembrane helix</keyword>
<keyword evidence="1" id="KW-0812">Transmembrane</keyword>
<reference evidence="2" key="1">
    <citation type="submission" date="2019-07" db="EMBL/GenBank/DDBJ databases">
        <title>Hyphodiscus hymeniophilus genome sequencing and assembly.</title>
        <authorList>
            <person name="Kramer G."/>
            <person name="Nodwell J."/>
        </authorList>
    </citation>
    <scope>NUCLEOTIDE SEQUENCE</scope>
    <source>
        <strain evidence="2">ATCC 34498</strain>
    </source>
</reference>